<reference evidence="1 2" key="1">
    <citation type="submission" date="2019-06" db="EMBL/GenBank/DDBJ databases">
        <title>Aeromicrobium sp. nov., isolated from a maize field.</title>
        <authorList>
            <person name="Lin S.-Y."/>
            <person name="Tsai C.-F."/>
            <person name="Young C.-C."/>
        </authorList>
    </citation>
    <scope>NUCLEOTIDE SEQUENCE [LARGE SCALE GENOMIC DNA]</scope>
    <source>
        <strain evidence="1 2">CC-CFT486</strain>
    </source>
</reference>
<dbReference type="AlphaFoldDB" id="A0A5C8NJH7"/>
<keyword evidence="2" id="KW-1185">Reference proteome</keyword>
<dbReference type="RefSeq" id="WP_147685550.1">
    <property type="nucleotide sequence ID" value="NZ_VDUX01000003.1"/>
</dbReference>
<sequence length="202" mass="22837">MRVPNRVHLDRPWRIHEIVRDFTLEDVWVLPEITGTIDDFDRAVALATSGDPAHANNRAARFLWQARDLLGRWFNLGEISDDVGLSGDPIPGTSETSLVGRLPADLRGTADDVRFASVPFVPLYKIEDELAAEVSNKTVHGVMHLGWARREDGTYQGQMAVYVKPRGLFEEAYMAFIKPFRYLVVYPALEMQLARTWAAQRG</sequence>
<organism evidence="1 2">
    <name type="scientific">Aeromicrobium terrae</name>
    <dbReference type="NCBI Taxonomy" id="2498846"/>
    <lineage>
        <taxon>Bacteria</taxon>
        <taxon>Bacillati</taxon>
        <taxon>Actinomycetota</taxon>
        <taxon>Actinomycetes</taxon>
        <taxon>Propionibacteriales</taxon>
        <taxon>Nocardioidaceae</taxon>
        <taxon>Aeromicrobium</taxon>
    </lineage>
</organism>
<dbReference type="Proteomes" id="UP000321571">
    <property type="component" value="Unassembled WGS sequence"/>
</dbReference>
<dbReference type="Pfam" id="PF11066">
    <property type="entry name" value="DUF2867"/>
    <property type="match status" value="1"/>
</dbReference>
<name>A0A5C8NJH7_9ACTN</name>
<evidence type="ECO:0000313" key="1">
    <source>
        <dbReference type="EMBL" id="TXL61350.1"/>
    </source>
</evidence>
<gene>
    <name evidence="1" type="ORF">FHP06_07930</name>
</gene>
<dbReference type="InterPro" id="IPR021295">
    <property type="entry name" value="DUF2867"/>
</dbReference>
<dbReference type="EMBL" id="VDUX01000003">
    <property type="protein sequence ID" value="TXL61350.1"/>
    <property type="molecule type" value="Genomic_DNA"/>
</dbReference>
<comment type="caution">
    <text evidence="1">The sequence shown here is derived from an EMBL/GenBank/DDBJ whole genome shotgun (WGS) entry which is preliminary data.</text>
</comment>
<proteinExistence type="predicted"/>
<dbReference type="OrthoDB" id="4551029at2"/>
<protein>
    <submittedName>
        <fullName evidence="1">DUF2867 domain-containing protein</fullName>
    </submittedName>
</protein>
<accession>A0A5C8NJH7</accession>
<evidence type="ECO:0000313" key="2">
    <source>
        <dbReference type="Proteomes" id="UP000321571"/>
    </source>
</evidence>